<dbReference type="Proteomes" id="UP000608513">
    <property type="component" value="Unassembled WGS sequence"/>
</dbReference>
<dbReference type="PANTHER" id="PTHR38598">
    <property type="entry name" value="INNER MEMBRANE PROTEIN YJCH"/>
    <property type="match status" value="1"/>
</dbReference>
<evidence type="ECO:0000313" key="2">
    <source>
        <dbReference type="EMBL" id="MBC5781496.1"/>
    </source>
</evidence>
<protein>
    <submittedName>
        <fullName evidence="2">DUF485 domain-containing protein</fullName>
    </submittedName>
</protein>
<feature type="transmembrane region" description="Helical" evidence="1">
    <location>
        <begin position="125"/>
        <end position="149"/>
    </location>
</feature>
<name>A0A923S9B3_9BURK</name>
<sequence length="170" mass="18751">MAPRARRDLRCIKRWCAVSLASVVRPRQRPVRLAPDTGPLSQPRGQPVTDAAIAHRPGARTTADTPQQLDAVTARIRANPKYQELRRKRNGFGWALCLAMLVVYYGYIALIAFNKPFLSQPIGAGVTTLGVPIGMGVIVFTVVITGLYVRRANAEFDALTRAILEEEVKQ</sequence>
<keyword evidence="1" id="KW-1133">Transmembrane helix</keyword>
<keyword evidence="1" id="KW-0472">Membrane</keyword>
<dbReference type="InterPro" id="IPR007436">
    <property type="entry name" value="DUF485"/>
</dbReference>
<dbReference type="PANTHER" id="PTHR38598:SF1">
    <property type="entry name" value="INNER MEMBRANE PROTEIN YJCH"/>
    <property type="match status" value="1"/>
</dbReference>
<evidence type="ECO:0000256" key="1">
    <source>
        <dbReference type="SAM" id="Phobius"/>
    </source>
</evidence>
<dbReference type="Pfam" id="PF04341">
    <property type="entry name" value="DUF485"/>
    <property type="match status" value="1"/>
</dbReference>
<dbReference type="EMBL" id="JACORT010000001">
    <property type="protein sequence ID" value="MBC5781496.1"/>
    <property type="molecule type" value="Genomic_DNA"/>
</dbReference>
<gene>
    <name evidence="2" type="ORF">H8N03_00985</name>
</gene>
<organism evidence="2 3">
    <name type="scientific">Ramlibacter cellulosilyticus</name>
    <dbReference type="NCBI Taxonomy" id="2764187"/>
    <lineage>
        <taxon>Bacteria</taxon>
        <taxon>Pseudomonadati</taxon>
        <taxon>Pseudomonadota</taxon>
        <taxon>Betaproteobacteria</taxon>
        <taxon>Burkholderiales</taxon>
        <taxon>Comamonadaceae</taxon>
        <taxon>Ramlibacter</taxon>
    </lineage>
</organism>
<dbReference type="GO" id="GO:0005886">
    <property type="term" value="C:plasma membrane"/>
    <property type="evidence" value="ECO:0007669"/>
    <property type="project" value="TreeGrafter"/>
</dbReference>
<proteinExistence type="predicted"/>
<accession>A0A923S9B3</accession>
<dbReference type="InterPro" id="IPR052959">
    <property type="entry name" value="Inner_membrane_assoc"/>
</dbReference>
<dbReference type="AlphaFoldDB" id="A0A923S9B3"/>
<comment type="caution">
    <text evidence="2">The sequence shown here is derived from an EMBL/GenBank/DDBJ whole genome shotgun (WGS) entry which is preliminary data.</text>
</comment>
<feature type="transmembrane region" description="Helical" evidence="1">
    <location>
        <begin position="91"/>
        <end position="113"/>
    </location>
</feature>
<evidence type="ECO:0000313" key="3">
    <source>
        <dbReference type="Proteomes" id="UP000608513"/>
    </source>
</evidence>
<keyword evidence="3" id="KW-1185">Reference proteome</keyword>
<reference evidence="2" key="1">
    <citation type="submission" date="2020-08" db="EMBL/GenBank/DDBJ databases">
        <title>Ramlibacter sp. USB13 16S ribosomal RNA gene genome sequencing and assembly.</title>
        <authorList>
            <person name="Kang M."/>
        </authorList>
    </citation>
    <scope>NUCLEOTIDE SEQUENCE</scope>
    <source>
        <strain evidence="2">USB13</strain>
    </source>
</reference>
<keyword evidence="1" id="KW-0812">Transmembrane</keyword>